<comment type="caution">
    <text evidence="1">The sequence shown here is derived from an EMBL/GenBank/DDBJ whole genome shotgun (WGS) entry which is preliminary data.</text>
</comment>
<reference evidence="1" key="1">
    <citation type="submission" date="2022-04" db="EMBL/GenBank/DDBJ databases">
        <title>Carnegiea gigantea Genome sequencing and assembly v2.</title>
        <authorList>
            <person name="Copetti D."/>
            <person name="Sanderson M.J."/>
            <person name="Burquez A."/>
            <person name="Wojciechowski M.F."/>
        </authorList>
    </citation>
    <scope>NUCLEOTIDE SEQUENCE</scope>
    <source>
        <strain evidence="1">SGP5-SGP5p</strain>
        <tissue evidence="1">Aerial part</tissue>
    </source>
</reference>
<organism evidence="1 2">
    <name type="scientific">Carnegiea gigantea</name>
    <dbReference type="NCBI Taxonomy" id="171969"/>
    <lineage>
        <taxon>Eukaryota</taxon>
        <taxon>Viridiplantae</taxon>
        <taxon>Streptophyta</taxon>
        <taxon>Embryophyta</taxon>
        <taxon>Tracheophyta</taxon>
        <taxon>Spermatophyta</taxon>
        <taxon>Magnoliopsida</taxon>
        <taxon>eudicotyledons</taxon>
        <taxon>Gunneridae</taxon>
        <taxon>Pentapetalae</taxon>
        <taxon>Caryophyllales</taxon>
        <taxon>Cactineae</taxon>
        <taxon>Cactaceae</taxon>
        <taxon>Cactoideae</taxon>
        <taxon>Echinocereeae</taxon>
        <taxon>Carnegiea</taxon>
    </lineage>
</organism>
<accession>A0A9Q1QFQ2</accession>
<name>A0A9Q1QFQ2_9CARY</name>
<keyword evidence="2" id="KW-1185">Reference proteome</keyword>
<evidence type="ECO:0000313" key="2">
    <source>
        <dbReference type="Proteomes" id="UP001153076"/>
    </source>
</evidence>
<dbReference type="AlphaFoldDB" id="A0A9Q1QFQ2"/>
<protein>
    <submittedName>
        <fullName evidence="1">Uncharacterized protein</fullName>
    </submittedName>
</protein>
<sequence>MWVLHILMKMDREGYEFTSECAKSSQISSKRNTRRKSTIEKKCDQIKRRKSQKLLKTDVGSSSAQPQISLPTFNMSSSVSHVQHHMGEGSFPSSLFHSSYYSHPSNISTGFMPPTALSYINESDKRYDSYHLCFIQFHPLVPSYFKFHTVLKISGSFASAARMSSSPSSMVAGFRTEAVFMLFKVQIFAVDYVICGGGGGGGRSSTEVVVE</sequence>
<evidence type="ECO:0000313" key="1">
    <source>
        <dbReference type="EMBL" id="KAJ8440472.1"/>
    </source>
</evidence>
<dbReference type="EMBL" id="JAKOGI010000189">
    <property type="protein sequence ID" value="KAJ8440472.1"/>
    <property type="molecule type" value="Genomic_DNA"/>
</dbReference>
<dbReference type="Proteomes" id="UP001153076">
    <property type="component" value="Unassembled WGS sequence"/>
</dbReference>
<proteinExistence type="predicted"/>
<gene>
    <name evidence="1" type="ORF">Cgig2_013631</name>
</gene>